<organism evidence="1 2">
    <name type="scientific">Trifolium pratense</name>
    <name type="common">Red clover</name>
    <dbReference type="NCBI Taxonomy" id="57577"/>
    <lineage>
        <taxon>Eukaryota</taxon>
        <taxon>Viridiplantae</taxon>
        <taxon>Streptophyta</taxon>
        <taxon>Embryophyta</taxon>
        <taxon>Tracheophyta</taxon>
        <taxon>Spermatophyta</taxon>
        <taxon>Magnoliopsida</taxon>
        <taxon>eudicotyledons</taxon>
        <taxon>Gunneridae</taxon>
        <taxon>Pentapetalae</taxon>
        <taxon>rosids</taxon>
        <taxon>fabids</taxon>
        <taxon>Fabales</taxon>
        <taxon>Fabaceae</taxon>
        <taxon>Papilionoideae</taxon>
        <taxon>50 kb inversion clade</taxon>
        <taxon>NPAAA clade</taxon>
        <taxon>Hologalegina</taxon>
        <taxon>IRL clade</taxon>
        <taxon>Trifolieae</taxon>
        <taxon>Trifolium</taxon>
    </lineage>
</organism>
<sequence>MIREEDPLHPRCGGSSGALGCGFYAVVVIDAELNRETTVRFPSTAIGNELKSFDARTDIEIVIMFDSQT</sequence>
<gene>
    <name evidence="1" type="ORF">L195_g047713</name>
</gene>
<evidence type="ECO:0000313" key="1">
    <source>
        <dbReference type="EMBL" id="PNX91582.1"/>
    </source>
</evidence>
<reference evidence="1 2" key="2">
    <citation type="journal article" date="2017" name="Front. Plant Sci.">
        <title>Gene Classification and Mining of Molecular Markers Useful in Red Clover (Trifolium pratense) Breeding.</title>
        <authorList>
            <person name="Istvanek J."/>
            <person name="Dluhosova J."/>
            <person name="Dluhos P."/>
            <person name="Patkova L."/>
            <person name="Nedelnik J."/>
            <person name="Repkova J."/>
        </authorList>
    </citation>
    <scope>NUCLEOTIDE SEQUENCE [LARGE SCALE GENOMIC DNA]</scope>
    <source>
        <strain evidence="2">cv. Tatra</strain>
        <tissue evidence="1">Young leaves</tissue>
    </source>
</reference>
<dbReference type="EMBL" id="ASHM01066713">
    <property type="protein sequence ID" value="PNX91582.1"/>
    <property type="molecule type" value="Genomic_DNA"/>
</dbReference>
<dbReference type="AlphaFoldDB" id="A0A2K3MLC0"/>
<reference evidence="1 2" key="1">
    <citation type="journal article" date="2014" name="Am. J. Bot.">
        <title>Genome assembly and annotation for red clover (Trifolium pratense; Fabaceae).</title>
        <authorList>
            <person name="Istvanek J."/>
            <person name="Jaros M."/>
            <person name="Krenek A."/>
            <person name="Repkova J."/>
        </authorList>
    </citation>
    <scope>NUCLEOTIDE SEQUENCE [LARGE SCALE GENOMIC DNA]</scope>
    <source>
        <strain evidence="2">cv. Tatra</strain>
        <tissue evidence="1">Young leaves</tissue>
    </source>
</reference>
<name>A0A2K3MLC0_TRIPR</name>
<proteinExistence type="predicted"/>
<accession>A0A2K3MLC0</accession>
<dbReference type="Proteomes" id="UP000236291">
    <property type="component" value="Unassembled WGS sequence"/>
</dbReference>
<evidence type="ECO:0000313" key="2">
    <source>
        <dbReference type="Proteomes" id="UP000236291"/>
    </source>
</evidence>
<comment type="caution">
    <text evidence="1">The sequence shown here is derived from an EMBL/GenBank/DDBJ whole genome shotgun (WGS) entry which is preliminary data.</text>
</comment>
<protein>
    <submittedName>
        <fullName evidence="1">Uncharacterized protein</fullName>
    </submittedName>
</protein>